<dbReference type="EMBL" id="CP036426">
    <property type="protein sequence ID" value="QDV35344.1"/>
    <property type="molecule type" value="Genomic_DNA"/>
</dbReference>
<evidence type="ECO:0000313" key="2">
    <source>
        <dbReference type="EMBL" id="QDV35344.1"/>
    </source>
</evidence>
<proteinExistence type="predicted"/>
<evidence type="ECO:0000256" key="1">
    <source>
        <dbReference type="SAM" id="MobiDB-lite"/>
    </source>
</evidence>
<reference evidence="2 3" key="1">
    <citation type="submission" date="2019-02" db="EMBL/GenBank/DDBJ databases">
        <title>Deep-cultivation of Planctomycetes and their phenomic and genomic characterization uncovers novel biology.</title>
        <authorList>
            <person name="Wiegand S."/>
            <person name="Jogler M."/>
            <person name="Boedeker C."/>
            <person name="Pinto D."/>
            <person name="Vollmers J."/>
            <person name="Rivas-Marin E."/>
            <person name="Kohn T."/>
            <person name="Peeters S.H."/>
            <person name="Heuer A."/>
            <person name="Rast P."/>
            <person name="Oberbeckmann S."/>
            <person name="Bunk B."/>
            <person name="Jeske O."/>
            <person name="Meyerdierks A."/>
            <person name="Storesund J.E."/>
            <person name="Kallscheuer N."/>
            <person name="Luecker S."/>
            <person name="Lage O.M."/>
            <person name="Pohl T."/>
            <person name="Merkel B.J."/>
            <person name="Hornburger P."/>
            <person name="Mueller R.-W."/>
            <person name="Bruemmer F."/>
            <person name="Labrenz M."/>
            <person name="Spormann A.M."/>
            <person name="Op den Camp H."/>
            <person name="Overmann J."/>
            <person name="Amann R."/>
            <person name="Jetten M.S.M."/>
            <person name="Mascher T."/>
            <person name="Medema M.H."/>
            <person name="Devos D.P."/>
            <person name="Kaster A.-K."/>
            <person name="Ovreas L."/>
            <person name="Rohde M."/>
            <person name="Galperin M.Y."/>
            <person name="Jogler C."/>
        </authorList>
    </citation>
    <scope>NUCLEOTIDE SEQUENCE [LARGE SCALE GENOMIC DNA]</scope>
    <source>
        <strain evidence="2 3">ElP</strain>
    </source>
</reference>
<keyword evidence="3" id="KW-1185">Reference proteome</keyword>
<organism evidence="2 3">
    <name type="scientific">Tautonia plasticadhaerens</name>
    <dbReference type="NCBI Taxonomy" id="2527974"/>
    <lineage>
        <taxon>Bacteria</taxon>
        <taxon>Pseudomonadati</taxon>
        <taxon>Planctomycetota</taxon>
        <taxon>Planctomycetia</taxon>
        <taxon>Isosphaerales</taxon>
        <taxon>Isosphaeraceae</taxon>
        <taxon>Tautonia</taxon>
    </lineage>
</organism>
<dbReference type="RefSeq" id="WP_145270878.1">
    <property type="nucleotide sequence ID" value="NZ_CP036426.1"/>
</dbReference>
<dbReference type="Proteomes" id="UP000317835">
    <property type="component" value="Chromosome"/>
</dbReference>
<feature type="compositionally biased region" description="Basic and acidic residues" evidence="1">
    <location>
        <begin position="38"/>
        <end position="58"/>
    </location>
</feature>
<name>A0A518H3D0_9BACT</name>
<gene>
    <name evidence="2" type="ORF">ElP_32470</name>
</gene>
<dbReference type="AlphaFoldDB" id="A0A518H3D0"/>
<protein>
    <submittedName>
        <fullName evidence="2">Uncharacterized protein</fullName>
    </submittedName>
</protein>
<feature type="region of interest" description="Disordered" evidence="1">
    <location>
        <begin position="26"/>
        <end position="58"/>
    </location>
</feature>
<sequence length="81" mass="9250">MPENHRPTYWSAKDLPPWTDAYRYVPADAGPFEPPDDEDRRWAAANNDDFHDDGPVPDHVIDQAAEEAEAQDRYERGLDPG</sequence>
<evidence type="ECO:0000313" key="3">
    <source>
        <dbReference type="Proteomes" id="UP000317835"/>
    </source>
</evidence>
<accession>A0A518H3D0</accession>
<dbReference type="KEGG" id="tpla:ElP_32470"/>